<keyword evidence="1 3" id="KW-0175">Coiled coil</keyword>
<dbReference type="EMBL" id="UOFZ01000028">
    <property type="protein sequence ID" value="VAX12276.1"/>
    <property type="molecule type" value="Genomic_DNA"/>
</dbReference>
<feature type="coiled-coil region" evidence="3">
    <location>
        <begin position="30"/>
        <end position="68"/>
    </location>
</feature>
<organism evidence="5">
    <name type="scientific">hydrothermal vent metagenome</name>
    <dbReference type="NCBI Taxonomy" id="652676"/>
    <lineage>
        <taxon>unclassified sequences</taxon>
        <taxon>metagenomes</taxon>
        <taxon>ecological metagenomes</taxon>
    </lineage>
</organism>
<dbReference type="Pfam" id="PF02646">
    <property type="entry name" value="RmuC"/>
    <property type="match status" value="1"/>
</dbReference>
<keyword evidence="4" id="KW-0472">Membrane</keyword>
<name>A0A3B1B1W6_9ZZZZ</name>
<feature type="coiled-coil region" evidence="3">
    <location>
        <begin position="122"/>
        <end position="149"/>
    </location>
</feature>
<feature type="transmembrane region" description="Helical" evidence="4">
    <location>
        <begin position="6"/>
        <end position="26"/>
    </location>
</feature>
<evidence type="ECO:0000256" key="3">
    <source>
        <dbReference type="SAM" id="Coils"/>
    </source>
</evidence>
<keyword evidence="4" id="KW-0812">Transmembrane</keyword>
<dbReference type="InterPro" id="IPR003798">
    <property type="entry name" value="DNA_recombination_RmuC"/>
</dbReference>
<dbReference type="PANTHER" id="PTHR30563">
    <property type="entry name" value="DNA RECOMBINATION PROTEIN RMUC"/>
    <property type="match status" value="1"/>
</dbReference>
<keyword evidence="4" id="KW-1133">Transmembrane helix</keyword>
<sequence length="431" mass="48948">MSDTFIYLAIILSAAAFGVLGAWMFLQNRISSLRERNTQLATTLELQEKNAEEKMLAMTLAHQQAQQQIREQLSDTFSNLSRQALKHNSDEFLKLAQENLKQFQSQAQADLGQKEKAIEHLIKPIQEALQKTEQQIQGMEKERREAYGALHTHLQSMTQAQASLSKETRNLVNALRRPEVRGQWGEMTLKRLAELAGMVEHCDFYEQESIRTDEGQQRPDMIIRMPDGREIVVDVKTPLDAYLNAIEKEDDESRDQELVRHARNVRNRVNELAAKAYWAQFKNSPDFIVLFIPGDQFLGAALDKDPDLLEDALRQQVILATPTSFVALLRAVGYGWRQEQLAENADKIKQVGEELYNRLGTFANHLQKLGRSLESSTKHYNSAVGSFDSRILPSAQKFTDMGISAAKKLQSSDQIGTSVRTMIVDDTEKED</sequence>
<gene>
    <name evidence="5" type="ORF">MNBD_GAMMA24-454</name>
</gene>
<protein>
    <submittedName>
        <fullName evidence="5">DNA recombination protein RmuC</fullName>
    </submittedName>
</protein>
<dbReference type="GO" id="GO:0006310">
    <property type="term" value="P:DNA recombination"/>
    <property type="evidence" value="ECO:0007669"/>
    <property type="project" value="UniProtKB-KW"/>
</dbReference>
<keyword evidence="2" id="KW-0233">DNA recombination</keyword>
<proteinExistence type="predicted"/>
<dbReference type="AlphaFoldDB" id="A0A3B1B1W6"/>
<evidence type="ECO:0000256" key="4">
    <source>
        <dbReference type="SAM" id="Phobius"/>
    </source>
</evidence>
<evidence type="ECO:0000313" key="5">
    <source>
        <dbReference type="EMBL" id="VAX12276.1"/>
    </source>
</evidence>
<reference evidence="5" key="1">
    <citation type="submission" date="2018-06" db="EMBL/GenBank/DDBJ databases">
        <authorList>
            <person name="Zhirakovskaya E."/>
        </authorList>
    </citation>
    <scope>NUCLEOTIDE SEQUENCE</scope>
</reference>
<dbReference type="PANTHER" id="PTHR30563:SF0">
    <property type="entry name" value="DNA RECOMBINATION PROTEIN RMUC"/>
    <property type="match status" value="1"/>
</dbReference>
<evidence type="ECO:0000256" key="1">
    <source>
        <dbReference type="ARBA" id="ARBA00023054"/>
    </source>
</evidence>
<accession>A0A3B1B1W6</accession>
<evidence type="ECO:0000256" key="2">
    <source>
        <dbReference type="ARBA" id="ARBA00023172"/>
    </source>
</evidence>